<keyword evidence="1" id="KW-0812">Transmembrane</keyword>
<reference evidence="2" key="1">
    <citation type="submission" date="2021-01" db="EMBL/GenBank/DDBJ databases">
        <authorList>
            <person name="Corre E."/>
            <person name="Pelletier E."/>
            <person name="Niang G."/>
            <person name="Scheremetjew M."/>
            <person name="Finn R."/>
            <person name="Kale V."/>
            <person name="Holt S."/>
            <person name="Cochrane G."/>
            <person name="Meng A."/>
            <person name="Brown T."/>
            <person name="Cohen L."/>
        </authorList>
    </citation>
    <scope>NUCLEOTIDE SEQUENCE</scope>
    <source>
        <strain evidence="2">SL-175</strain>
    </source>
</reference>
<feature type="transmembrane region" description="Helical" evidence="1">
    <location>
        <begin position="16"/>
        <end position="39"/>
    </location>
</feature>
<feature type="transmembrane region" description="Helical" evidence="1">
    <location>
        <begin position="125"/>
        <end position="148"/>
    </location>
</feature>
<feature type="transmembrane region" description="Helical" evidence="1">
    <location>
        <begin position="67"/>
        <end position="88"/>
    </location>
</feature>
<name>A0A7S0SV06_9CHLO</name>
<evidence type="ECO:0000313" key="2">
    <source>
        <dbReference type="EMBL" id="CAD8717593.1"/>
    </source>
</evidence>
<feature type="transmembrane region" description="Helical" evidence="1">
    <location>
        <begin position="94"/>
        <end position="113"/>
    </location>
</feature>
<dbReference type="EMBL" id="HBFC01030102">
    <property type="protein sequence ID" value="CAD8717593.1"/>
    <property type="molecule type" value="Transcribed_RNA"/>
</dbReference>
<evidence type="ECO:0000256" key="1">
    <source>
        <dbReference type="SAM" id="Phobius"/>
    </source>
</evidence>
<organism evidence="2">
    <name type="scientific">Mantoniella antarctica</name>
    <dbReference type="NCBI Taxonomy" id="81844"/>
    <lineage>
        <taxon>Eukaryota</taxon>
        <taxon>Viridiplantae</taxon>
        <taxon>Chlorophyta</taxon>
        <taxon>Mamiellophyceae</taxon>
        <taxon>Mamiellales</taxon>
        <taxon>Mamiellaceae</taxon>
        <taxon>Mantoniella</taxon>
    </lineage>
</organism>
<accession>A0A7S0SV06</accession>
<proteinExistence type="predicted"/>
<protein>
    <submittedName>
        <fullName evidence="2">Uncharacterized protein</fullName>
    </submittedName>
</protein>
<gene>
    <name evidence="2" type="ORF">MANT1106_LOCUS17866</name>
</gene>
<keyword evidence="1" id="KW-0472">Membrane</keyword>
<keyword evidence="1" id="KW-1133">Transmembrane helix</keyword>
<dbReference type="AlphaFoldDB" id="A0A7S0SV06"/>
<sequence length="154" mass="17042">MPKAPAAHATFPDLQVFALAVISAGLGQILCGILMQHAFKMLPFGRKALVEMSTNKVFRKVTSPGTAYVQGGAPFVHALLFCVGYWMLDCKPPIRPLLFAVVLWTCGTFHGLIINFCSMRYTFDVTAYFAVTTLVNAVVMAGVVEWIYDKHHWT</sequence>